<gene>
    <name evidence="2" type="ORF">RCL2_000915500</name>
    <name evidence="1" type="ORF">RclHR1_04820017</name>
</gene>
<accession>A0A2Z6SDA4</accession>
<sequence length="172" mass="19315">MSLQNVGHTFNFSAISQITCPRPALPLDKGGDLSDFFDNSVKYHRRTSLVSIGGDLYKFHDDSIRPRRFLSADNEDGTNGHSLHKIIDGDDPLCPIIDFDLSQVTLNTIEPKLTRNDVAKILVQAFCGVCKEVFPEWNENTLTLATSDNTKKISFYVSTTANKRSFFLQILE</sequence>
<dbReference type="EMBL" id="BEXD01003851">
    <property type="protein sequence ID" value="GBC02799.1"/>
    <property type="molecule type" value="Genomic_DNA"/>
</dbReference>
<organism evidence="1 3">
    <name type="scientific">Rhizophagus clarus</name>
    <dbReference type="NCBI Taxonomy" id="94130"/>
    <lineage>
        <taxon>Eukaryota</taxon>
        <taxon>Fungi</taxon>
        <taxon>Fungi incertae sedis</taxon>
        <taxon>Mucoromycota</taxon>
        <taxon>Glomeromycotina</taxon>
        <taxon>Glomeromycetes</taxon>
        <taxon>Glomerales</taxon>
        <taxon>Glomeraceae</taxon>
        <taxon>Rhizophagus</taxon>
    </lineage>
</organism>
<evidence type="ECO:0000313" key="1">
    <source>
        <dbReference type="EMBL" id="GBC02799.1"/>
    </source>
</evidence>
<name>A0A2Z6SDA4_9GLOM</name>
<proteinExistence type="predicted"/>
<protein>
    <submittedName>
        <fullName evidence="1">Uncharacterized protein</fullName>
    </submittedName>
</protein>
<reference evidence="1 3" key="1">
    <citation type="submission" date="2017-11" db="EMBL/GenBank/DDBJ databases">
        <title>The genome of Rhizophagus clarus HR1 reveals common genetic basis of auxotrophy among arbuscular mycorrhizal fungi.</title>
        <authorList>
            <person name="Kobayashi Y."/>
        </authorList>
    </citation>
    <scope>NUCLEOTIDE SEQUENCE [LARGE SCALE GENOMIC DNA]</scope>
    <source>
        <strain evidence="1 3">HR1</strain>
    </source>
</reference>
<dbReference type="Proteomes" id="UP000615446">
    <property type="component" value="Unassembled WGS sequence"/>
</dbReference>
<evidence type="ECO:0000313" key="3">
    <source>
        <dbReference type="Proteomes" id="UP000247702"/>
    </source>
</evidence>
<dbReference type="Proteomes" id="UP000247702">
    <property type="component" value="Unassembled WGS sequence"/>
</dbReference>
<dbReference type="AlphaFoldDB" id="A0A2Z6SDA4"/>
<comment type="caution">
    <text evidence="1">The sequence shown here is derived from an EMBL/GenBank/DDBJ whole genome shotgun (WGS) entry which is preliminary data.</text>
</comment>
<dbReference type="EMBL" id="BLAL01000058">
    <property type="protein sequence ID" value="GES81918.1"/>
    <property type="molecule type" value="Genomic_DNA"/>
</dbReference>
<reference evidence="2" key="2">
    <citation type="submission" date="2019-10" db="EMBL/GenBank/DDBJ databases">
        <title>Conservation and host-specific expression of non-tandemly repeated heterogenous ribosome RNA gene in arbuscular mycorrhizal fungi.</title>
        <authorList>
            <person name="Maeda T."/>
            <person name="Kobayashi Y."/>
            <person name="Nakagawa T."/>
            <person name="Ezawa T."/>
            <person name="Yamaguchi K."/>
            <person name="Bino T."/>
            <person name="Nishimoto Y."/>
            <person name="Shigenobu S."/>
            <person name="Kawaguchi M."/>
        </authorList>
    </citation>
    <scope>NUCLEOTIDE SEQUENCE</scope>
    <source>
        <strain evidence="2">HR1</strain>
    </source>
</reference>
<evidence type="ECO:0000313" key="2">
    <source>
        <dbReference type="EMBL" id="GES81918.1"/>
    </source>
</evidence>
<keyword evidence="3" id="KW-1185">Reference proteome</keyword>